<proteinExistence type="predicted"/>
<keyword evidence="1" id="KW-0808">Transferase</keyword>
<dbReference type="SUPFAM" id="SSF55874">
    <property type="entry name" value="ATPase domain of HSP90 chaperone/DNA topoisomerase II/histidine kinase"/>
    <property type="match status" value="1"/>
</dbReference>
<feature type="domain" description="Histidine kinase/HSP90-like ATPase" evidence="2">
    <location>
        <begin position="16"/>
        <end position="138"/>
    </location>
</feature>
<comment type="caution">
    <text evidence="3">The sequence shown here is derived from an EMBL/GenBank/DDBJ whole genome shotgun (WGS) entry which is preliminary data.</text>
</comment>
<dbReference type="InterPro" id="IPR003594">
    <property type="entry name" value="HATPase_dom"/>
</dbReference>
<evidence type="ECO:0000259" key="2">
    <source>
        <dbReference type="Pfam" id="PF13581"/>
    </source>
</evidence>
<dbReference type="PANTHER" id="PTHR35526:SF3">
    <property type="entry name" value="ANTI-SIGMA-F FACTOR RSBW"/>
    <property type="match status" value="1"/>
</dbReference>
<keyword evidence="1" id="KW-0418">Kinase</keyword>
<keyword evidence="4" id="KW-1185">Reference proteome</keyword>
<dbReference type="Pfam" id="PF13581">
    <property type="entry name" value="HATPase_c_2"/>
    <property type="match status" value="1"/>
</dbReference>
<dbReference type="InterPro" id="IPR050267">
    <property type="entry name" value="Anti-sigma-factor_SerPK"/>
</dbReference>
<dbReference type="RefSeq" id="WP_182703916.1">
    <property type="nucleotide sequence ID" value="NZ_JACJII010000001.1"/>
</dbReference>
<dbReference type="PANTHER" id="PTHR35526">
    <property type="entry name" value="ANTI-SIGMA-F FACTOR RSBW-RELATED"/>
    <property type="match status" value="1"/>
</dbReference>
<dbReference type="CDD" id="cd16936">
    <property type="entry name" value="HATPase_RsbW-like"/>
    <property type="match status" value="1"/>
</dbReference>
<keyword evidence="1" id="KW-0723">Serine/threonine-protein kinase</keyword>
<protein>
    <submittedName>
        <fullName evidence="3">Anti-sigma regulatory factor (Ser/Thr protein kinase)</fullName>
    </submittedName>
</protein>
<evidence type="ECO:0000313" key="3">
    <source>
        <dbReference type="EMBL" id="MBA9001690.1"/>
    </source>
</evidence>
<reference evidence="3 4" key="1">
    <citation type="submission" date="2020-08" db="EMBL/GenBank/DDBJ databases">
        <title>Sequencing the genomes of 1000 actinobacteria strains.</title>
        <authorList>
            <person name="Klenk H.-P."/>
        </authorList>
    </citation>
    <scope>NUCLEOTIDE SEQUENCE [LARGE SCALE GENOMIC DNA]</scope>
    <source>
        <strain evidence="3 4">DSM 45823</strain>
    </source>
</reference>
<dbReference type="GO" id="GO:0004674">
    <property type="term" value="F:protein serine/threonine kinase activity"/>
    <property type="evidence" value="ECO:0007669"/>
    <property type="project" value="UniProtKB-KW"/>
</dbReference>
<dbReference type="InterPro" id="IPR036890">
    <property type="entry name" value="HATPase_C_sf"/>
</dbReference>
<dbReference type="Proteomes" id="UP000539313">
    <property type="component" value="Unassembled WGS sequence"/>
</dbReference>
<organism evidence="3 4">
    <name type="scientific">Thermomonospora cellulosilytica</name>
    <dbReference type="NCBI Taxonomy" id="1411118"/>
    <lineage>
        <taxon>Bacteria</taxon>
        <taxon>Bacillati</taxon>
        <taxon>Actinomycetota</taxon>
        <taxon>Actinomycetes</taxon>
        <taxon>Streptosporangiales</taxon>
        <taxon>Thermomonosporaceae</taxon>
        <taxon>Thermomonospora</taxon>
    </lineage>
</organism>
<dbReference type="AlphaFoldDB" id="A0A7W3MTN5"/>
<evidence type="ECO:0000256" key="1">
    <source>
        <dbReference type="ARBA" id="ARBA00022527"/>
    </source>
</evidence>
<accession>A0A7W3MTN5</accession>
<dbReference type="EMBL" id="JACJII010000001">
    <property type="protein sequence ID" value="MBA9001690.1"/>
    <property type="molecule type" value="Genomic_DNA"/>
</dbReference>
<dbReference type="Gene3D" id="3.30.565.10">
    <property type="entry name" value="Histidine kinase-like ATPase, C-terminal domain"/>
    <property type="match status" value="1"/>
</dbReference>
<evidence type="ECO:0000313" key="4">
    <source>
        <dbReference type="Proteomes" id="UP000539313"/>
    </source>
</evidence>
<sequence>MTRTGVPERALSKRLPAWASAVPLARTYVRGRLTNLGQPREVIETAELIVSELATNAVVHRTGEVMTVFCGRRGHCLVVAVHDGSPEKPVPGIMPEIDPRRIENVPNDPGGWGLPLVQALSRAFWMDVDPEGGGKWVCAALNTGT</sequence>
<name>A0A7W3MTN5_9ACTN</name>
<gene>
    <name evidence="3" type="ORF">HNR21_000572</name>
</gene>